<evidence type="ECO:0000313" key="6">
    <source>
        <dbReference type="EMBL" id="MBB4099459.1"/>
    </source>
</evidence>
<dbReference type="GO" id="GO:0032993">
    <property type="term" value="C:protein-DNA complex"/>
    <property type="evidence" value="ECO:0007669"/>
    <property type="project" value="TreeGrafter"/>
</dbReference>
<dbReference type="Gene3D" id="3.40.190.10">
    <property type="entry name" value="Periplasmic binding protein-like II"/>
    <property type="match status" value="2"/>
</dbReference>
<dbReference type="InterPro" id="IPR000847">
    <property type="entry name" value="LysR_HTH_N"/>
</dbReference>
<comment type="similarity">
    <text evidence="1">Belongs to the LysR transcriptional regulatory family.</text>
</comment>
<keyword evidence="2" id="KW-0805">Transcription regulation</keyword>
<sequence length="298" mass="32169">MDVERLRAFLAVADQGHFGHAAERLHITQPGLTKRIRALEEQIGGQLFDRDRQPVRLTPLGTLLLPQVRRLVRDADALLRDARGAVDGQIGHLNIGFGLSTIAVAPWLVARFRAAYSGVSVSMDDYSSHEQVNRLRRDELDLGFIRLPAPPDLTSCPLASDRLAIAVPQNLDIPSGARLLGWLAAQDFIALREARGPGLAAQVRAWCRSAAFDPKVVQEADDIQTVLALVSAGLGCAIVPVSSEALLPGRLRLLAVEGKEAAWSIGAAWKAQREVGALAHLVRIVRAGVPMLEGFGGY</sequence>
<protein>
    <submittedName>
        <fullName evidence="6">DNA-binding transcriptional LysR family regulator</fullName>
    </submittedName>
</protein>
<evidence type="ECO:0000313" key="7">
    <source>
        <dbReference type="Proteomes" id="UP000557392"/>
    </source>
</evidence>
<dbReference type="PRINTS" id="PR00039">
    <property type="entry name" value="HTHLYSR"/>
</dbReference>
<dbReference type="Gene3D" id="1.10.10.10">
    <property type="entry name" value="Winged helix-like DNA-binding domain superfamily/Winged helix DNA-binding domain"/>
    <property type="match status" value="1"/>
</dbReference>
<dbReference type="InterPro" id="IPR005119">
    <property type="entry name" value="LysR_subst-bd"/>
</dbReference>
<evidence type="ECO:0000256" key="3">
    <source>
        <dbReference type="ARBA" id="ARBA00023125"/>
    </source>
</evidence>
<dbReference type="RefSeq" id="WP_183998723.1">
    <property type="nucleotide sequence ID" value="NZ_JACIEH010000002.1"/>
</dbReference>
<reference evidence="6 7" key="1">
    <citation type="submission" date="2020-08" db="EMBL/GenBank/DDBJ databases">
        <title>Genomic Encyclopedia of Type Strains, Phase IV (KMG-IV): sequencing the most valuable type-strain genomes for metagenomic binning, comparative biology and taxonomic classification.</title>
        <authorList>
            <person name="Goeker M."/>
        </authorList>
    </citation>
    <scope>NUCLEOTIDE SEQUENCE [LARGE SCALE GENOMIC DNA]</scope>
    <source>
        <strain evidence="6 7">DSM 101806</strain>
    </source>
</reference>
<evidence type="ECO:0000259" key="5">
    <source>
        <dbReference type="PROSITE" id="PS50931"/>
    </source>
</evidence>
<dbReference type="CDD" id="cd08414">
    <property type="entry name" value="PBP2_LTTR_aromatics_like"/>
    <property type="match status" value="1"/>
</dbReference>
<dbReference type="InterPro" id="IPR036390">
    <property type="entry name" value="WH_DNA-bd_sf"/>
</dbReference>
<feature type="domain" description="HTH lysR-type" evidence="5">
    <location>
        <begin position="1"/>
        <end position="58"/>
    </location>
</feature>
<evidence type="ECO:0000256" key="1">
    <source>
        <dbReference type="ARBA" id="ARBA00009437"/>
    </source>
</evidence>
<keyword evidence="4" id="KW-0804">Transcription</keyword>
<comment type="caution">
    <text evidence="6">The sequence shown here is derived from an EMBL/GenBank/DDBJ whole genome shotgun (WGS) entry which is preliminary data.</text>
</comment>
<dbReference type="SUPFAM" id="SSF46785">
    <property type="entry name" value="Winged helix' DNA-binding domain"/>
    <property type="match status" value="1"/>
</dbReference>
<dbReference type="EMBL" id="JACIEH010000002">
    <property type="protein sequence ID" value="MBB4099459.1"/>
    <property type="molecule type" value="Genomic_DNA"/>
</dbReference>
<dbReference type="Pfam" id="PF00126">
    <property type="entry name" value="HTH_1"/>
    <property type="match status" value="1"/>
</dbReference>
<dbReference type="AlphaFoldDB" id="A0A7W6NYD0"/>
<dbReference type="PROSITE" id="PS50931">
    <property type="entry name" value="HTH_LYSR"/>
    <property type="match status" value="1"/>
</dbReference>
<keyword evidence="3 6" id="KW-0238">DNA-binding</keyword>
<gene>
    <name evidence="6" type="ORF">GGR46_003023</name>
</gene>
<dbReference type="PANTHER" id="PTHR30346">
    <property type="entry name" value="TRANSCRIPTIONAL DUAL REGULATOR HCAR-RELATED"/>
    <property type="match status" value="1"/>
</dbReference>
<organism evidence="6 7">
    <name type="scientific">Sphingomonas kyeonggiensis</name>
    <dbReference type="NCBI Taxonomy" id="1268553"/>
    <lineage>
        <taxon>Bacteria</taxon>
        <taxon>Pseudomonadati</taxon>
        <taxon>Pseudomonadota</taxon>
        <taxon>Alphaproteobacteria</taxon>
        <taxon>Sphingomonadales</taxon>
        <taxon>Sphingomonadaceae</taxon>
        <taxon>Sphingomonas</taxon>
    </lineage>
</organism>
<dbReference type="PANTHER" id="PTHR30346:SF28">
    <property type="entry name" value="HTH-TYPE TRANSCRIPTIONAL REGULATOR CYNR"/>
    <property type="match status" value="1"/>
</dbReference>
<accession>A0A7W6NYD0</accession>
<evidence type="ECO:0000256" key="4">
    <source>
        <dbReference type="ARBA" id="ARBA00023163"/>
    </source>
</evidence>
<keyword evidence="7" id="KW-1185">Reference proteome</keyword>
<name>A0A7W6NYD0_9SPHN</name>
<dbReference type="InterPro" id="IPR036388">
    <property type="entry name" value="WH-like_DNA-bd_sf"/>
</dbReference>
<evidence type="ECO:0000256" key="2">
    <source>
        <dbReference type="ARBA" id="ARBA00023015"/>
    </source>
</evidence>
<dbReference type="GO" id="GO:0003700">
    <property type="term" value="F:DNA-binding transcription factor activity"/>
    <property type="evidence" value="ECO:0007669"/>
    <property type="project" value="InterPro"/>
</dbReference>
<dbReference type="Pfam" id="PF03466">
    <property type="entry name" value="LysR_substrate"/>
    <property type="match status" value="1"/>
</dbReference>
<dbReference type="SUPFAM" id="SSF53850">
    <property type="entry name" value="Periplasmic binding protein-like II"/>
    <property type="match status" value="1"/>
</dbReference>
<dbReference type="GO" id="GO:0003677">
    <property type="term" value="F:DNA binding"/>
    <property type="evidence" value="ECO:0007669"/>
    <property type="project" value="UniProtKB-KW"/>
</dbReference>
<proteinExistence type="inferred from homology"/>
<dbReference type="Proteomes" id="UP000557392">
    <property type="component" value="Unassembled WGS sequence"/>
</dbReference>
<dbReference type="FunFam" id="1.10.10.10:FF:000001">
    <property type="entry name" value="LysR family transcriptional regulator"/>
    <property type="match status" value="1"/>
</dbReference>